<proteinExistence type="predicted"/>
<gene>
    <name evidence="4" type="ORF">L9S41_11285</name>
</gene>
<sequence length="273" mass="30143">MKNLLTLAATLGLVLLATATLADEGSCIGCHAGQPGKLGEEPIAQWRDSVHQRQGISCHSCHGGDPTLMTMEAMDPARGFIGSPDEEAVPAFCGRCHVGVEQDYRDSAHGLALGAGGPECVTCHGSHDVQIATIDLINPQDCSRCHEYGRAGELRNAMEQTEMKLVDLERQLRRLHRLGVDTDALQGSLFSLRNDFHRLLHSVDVDKVRRQTADYRLRAGEIQAQINQIRSELGKRKWVGAGVVVLLLGACLLFVLLHRNYQQMDEHLRRKKK</sequence>
<reference evidence="4" key="1">
    <citation type="journal article" date="2022" name="Environ. Microbiol.">
        <title>Geoalkalibacter halelectricus SAP #1 sp. nov. possessing extracellular electron transfer and mineral#reducing capabilities from a haloalkaline environment.</title>
        <authorList>
            <person name="Yadav S."/>
            <person name="Singh R."/>
            <person name="Sundharam S.S."/>
            <person name="Chaudhary S."/>
            <person name="Krishnamurthi S."/>
            <person name="Patil S.A."/>
        </authorList>
    </citation>
    <scope>NUCLEOTIDE SEQUENCE</scope>
    <source>
        <strain evidence="4">SAP-1</strain>
    </source>
</reference>
<keyword evidence="2" id="KW-0812">Transmembrane</keyword>
<evidence type="ECO:0000256" key="3">
    <source>
        <dbReference type="SAM" id="SignalP"/>
    </source>
</evidence>
<feature type="transmembrane region" description="Helical" evidence="2">
    <location>
        <begin position="238"/>
        <end position="257"/>
    </location>
</feature>
<dbReference type="RefSeq" id="WP_260746628.1">
    <property type="nucleotide sequence ID" value="NZ_CP092109.1"/>
</dbReference>
<protein>
    <submittedName>
        <fullName evidence="4">Cytochrome C</fullName>
    </submittedName>
</protein>
<name>A0ABY5ZHB0_9BACT</name>
<dbReference type="Proteomes" id="UP001060414">
    <property type="component" value="Chromosome"/>
</dbReference>
<dbReference type="Gene3D" id="3.90.10.10">
    <property type="entry name" value="Cytochrome C3"/>
    <property type="match status" value="1"/>
</dbReference>
<evidence type="ECO:0000313" key="5">
    <source>
        <dbReference type="Proteomes" id="UP001060414"/>
    </source>
</evidence>
<evidence type="ECO:0000256" key="2">
    <source>
        <dbReference type="SAM" id="Phobius"/>
    </source>
</evidence>
<keyword evidence="2" id="KW-1133">Transmembrane helix</keyword>
<dbReference type="SUPFAM" id="SSF48695">
    <property type="entry name" value="Multiheme cytochromes"/>
    <property type="match status" value="1"/>
</dbReference>
<keyword evidence="3" id="KW-0732">Signal</keyword>
<keyword evidence="1" id="KW-0175">Coiled coil</keyword>
<dbReference type="InterPro" id="IPR036280">
    <property type="entry name" value="Multihaem_cyt_sf"/>
</dbReference>
<feature type="signal peptide" evidence="3">
    <location>
        <begin position="1"/>
        <end position="22"/>
    </location>
</feature>
<keyword evidence="5" id="KW-1185">Reference proteome</keyword>
<organism evidence="4 5">
    <name type="scientific">Geoalkalibacter halelectricus</name>
    <dbReference type="NCBI Taxonomy" id="2847045"/>
    <lineage>
        <taxon>Bacteria</taxon>
        <taxon>Pseudomonadati</taxon>
        <taxon>Thermodesulfobacteriota</taxon>
        <taxon>Desulfuromonadia</taxon>
        <taxon>Desulfuromonadales</taxon>
        <taxon>Geoalkalibacteraceae</taxon>
        <taxon>Geoalkalibacter</taxon>
    </lineage>
</organism>
<evidence type="ECO:0000256" key="1">
    <source>
        <dbReference type="SAM" id="Coils"/>
    </source>
</evidence>
<keyword evidence="2" id="KW-0472">Membrane</keyword>
<accession>A0ABY5ZHB0</accession>
<evidence type="ECO:0000313" key="4">
    <source>
        <dbReference type="EMBL" id="UWZ78279.1"/>
    </source>
</evidence>
<feature type="coiled-coil region" evidence="1">
    <location>
        <begin position="151"/>
        <end position="178"/>
    </location>
</feature>
<feature type="chain" id="PRO_5047312379" evidence="3">
    <location>
        <begin position="23"/>
        <end position="273"/>
    </location>
</feature>
<dbReference type="EMBL" id="CP092109">
    <property type="protein sequence ID" value="UWZ78279.1"/>
    <property type="molecule type" value="Genomic_DNA"/>
</dbReference>